<proteinExistence type="predicted"/>
<protein>
    <submittedName>
        <fullName evidence="1">Uncharacterized protein</fullName>
    </submittedName>
</protein>
<dbReference type="EMBL" id="HBKQ01059838">
    <property type="protein sequence ID" value="CAE2286799.1"/>
    <property type="molecule type" value="Transcribed_RNA"/>
</dbReference>
<dbReference type="AlphaFoldDB" id="A0A7S4K834"/>
<reference evidence="1" key="1">
    <citation type="submission" date="2021-01" db="EMBL/GenBank/DDBJ databases">
        <authorList>
            <person name="Corre E."/>
            <person name="Pelletier E."/>
            <person name="Niang G."/>
            <person name="Scheremetjew M."/>
            <person name="Finn R."/>
            <person name="Kale V."/>
            <person name="Holt S."/>
            <person name="Cochrane G."/>
            <person name="Meng A."/>
            <person name="Brown T."/>
            <person name="Cohen L."/>
        </authorList>
    </citation>
    <scope>NUCLEOTIDE SEQUENCE</scope>
    <source>
        <strain evidence="1">Isolate 1302-5</strain>
    </source>
</reference>
<name>A0A7S4K834_9STRA</name>
<gene>
    <name evidence="1" type="ORF">OAUR00152_LOCUS40835</name>
</gene>
<organism evidence="1">
    <name type="scientific">Odontella aurita</name>
    <dbReference type="NCBI Taxonomy" id="265563"/>
    <lineage>
        <taxon>Eukaryota</taxon>
        <taxon>Sar</taxon>
        <taxon>Stramenopiles</taxon>
        <taxon>Ochrophyta</taxon>
        <taxon>Bacillariophyta</taxon>
        <taxon>Mediophyceae</taxon>
        <taxon>Biddulphiophycidae</taxon>
        <taxon>Eupodiscales</taxon>
        <taxon>Odontellaceae</taxon>
        <taxon>Odontella</taxon>
    </lineage>
</organism>
<accession>A0A7S4K834</accession>
<evidence type="ECO:0000313" key="1">
    <source>
        <dbReference type="EMBL" id="CAE2286799.1"/>
    </source>
</evidence>
<sequence>MASMAMTSGDALPASTGSMAGGTGYEALRGGGGTMVGCWLFGAPPHFETVTGGESRRRWLLTPRAPFLWWDSTGGDLKFTKFTYVLREFYTAC</sequence>